<accession>A0A9D2SEK6</accession>
<keyword evidence="2 7" id="KW-0813">Transport</keyword>
<dbReference type="Gene3D" id="1.10.3720.10">
    <property type="entry name" value="MetI-like"/>
    <property type="match status" value="1"/>
</dbReference>
<dbReference type="Pfam" id="PF00528">
    <property type="entry name" value="BPD_transp_1"/>
    <property type="match status" value="1"/>
</dbReference>
<evidence type="ECO:0000256" key="3">
    <source>
        <dbReference type="ARBA" id="ARBA00022475"/>
    </source>
</evidence>
<dbReference type="InterPro" id="IPR035906">
    <property type="entry name" value="MetI-like_sf"/>
</dbReference>
<keyword evidence="3" id="KW-1003">Cell membrane</keyword>
<dbReference type="InterPro" id="IPR000515">
    <property type="entry name" value="MetI-like"/>
</dbReference>
<comment type="caution">
    <text evidence="9">The sequence shown here is derived from an EMBL/GenBank/DDBJ whole genome shotgun (WGS) entry which is preliminary data.</text>
</comment>
<dbReference type="InterPro" id="IPR051322">
    <property type="entry name" value="AA_ABC_Transporter_Permease"/>
</dbReference>
<reference evidence="9" key="1">
    <citation type="journal article" date="2021" name="PeerJ">
        <title>Extensive microbial diversity within the chicken gut microbiome revealed by metagenomics and culture.</title>
        <authorList>
            <person name="Gilroy R."/>
            <person name="Ravi A."/>
            <person name="Getino M."/>
            <person name="Pursley I."/>
            <person name="Horton D.L."/>
            <person name="Alikhan N.F."/>
            <person name="Baker D."/>
            <person name="Gharbi K."/>
            <person name="Hall N."/>
            <person name="Watson M."/>
            <person name="Adriaenssens E.M."/>
            <person name="Foster-Nyarko E."/>
            <person name="Jarju S."/>
            <person name="Secka A."/>
            <person name="Antonio M."/>
            <person name="Oren A."/>
            <person name="Chaudhuri R.R."/>
            <person name="La Ragione R."/>
            <person name="Hildebrand F."/>
            <person name="Pallen M.J."/>
        </authorList>
    </citation>
    <scope>NUCLEOTIDE SEQUENCE</scope>
    <source>
        <strain evidence="9">USAMLcec3-2134</strain>
    </source>
</reference>
<name>A0A9D2SEK6_9FIRM</name>
<feature type="domain" description="ABC transmembrane type-1" evidence="8">
    <location>
        <begin position="14"/>
        <end position="208"/>
    </location>
</feature>
<evidence type="ECO:0000256" key="2">
    <source>
        <dbReference type="ARBA" id="ARBA00022448"/>
    </source>
</evidence>
<gene>
    <name evidence="9" type="ORF">H9763_12210</name>
</gene>
<dbReference type="Proteomes" id="UP000886883">
    <property type="component" value="Unassembled WGS sequence"/>
</dbReference>
<dbReference type="CDD" id="cd06261">
    <property type="entry name" value="TM_PBP2"/>
    <property type="match status" value="1"/>
</dbReference>
<dbReference type="GO" id="GO:0005886">
    <property type="term" value="C:plasma membrane"/>
    <property type="evidence" value="ECO:0007669"/>
    <property type="project" value="UniProtKB-SubCell"/>
</dbReference>
<dbReference type="SUPFAM" id="SSF161098">
    <property type="entry name" value="MetI-like"/>
    <property type="match status" value="1"/>
</dbReference>
<evidence type="ECO:0000313" key="10">
    <source>
        <dbReference type="Proteomes" id="UP000886883"/>
    </source>
</evidence>
<evidence type="ECO:0000256" key="7">
    <source>
        <dbReference type="RuleBase" id="RU363032"/>
    </source>
</evidence>
<keyword evidence="6 7" id="KW-0472">Membrane</keyword>
<dbReference type="PANTHER" id="PTHR30450:SF1">
    <property type="entry name" value="D-METHIONINE TRANSPORT SYSTEM PERMEASE PROTEIN METI-RELATED"/>
    <property type="match status" value="1"/>
</dbReference>
<evidence type="ECO:0000256" key="1">
    <source>
        <dbReference type="ARBA" id="ARBA00004651"/>
    </source>
</evidence>
<dbReference type="PROSITE" id="PS50928">
    <property type="entry name" value="ABC_TM1"/>
    <property type="match status" value="1"/>
</dbReference>
<proteinExistence type="inferred from homology"/>
<dbReference type="AlphaFoldDB" id="A0A9D2SEK6"/>
<sequence>MLNSAEISMLLEATGVSVYMTLASTLMAYVIGLPVGILLVVCAPGGLKPKAVLHKVLDIVVNITRSIPFLILMLLATPLARLITGKSYGANATIISLTLAAAPFIARLVESSLLEVDRGVIEAAQSMGAGTFAIVRKVLIGEARVSLIVGSTIALGTVLGYTAMSGAIGGGGLGDVAIRYGYSRWDTRILLATVVLLVILMQLIQFAGTKLSRKLDRRLTG</sequence>
<evidence type="ECO:0000256" key="4">
    <source>
        <dbReference type="ARBA" id="ARBA00022692"/>
    </source>
</evidence>
<evidence type="ECO:0000259" key="8">
    <source>
        <dbReference type="PROSITE" id="PS50928"/>
    </source>
</evidence>
<protein>
    <submittedName>
        <fullName evidence="9">ABC transporter permease</fullName>
    </submittedName>
</protein>
<organism evidence="9 10">
    <name type="scientific">Candidatus Eisenbergiella merdigallinarum</name>
    <dbReference type="NCBI Taxonomy" id="2838552"/>
    <lineage>
        <taxon>Bacteria</taxon>
        <taxon>Bacillati</taxon>
        <taxon>Bacillota</taxon>
        <taxon>Clostridia</taxon>
        <taxon>Lachnospirales</taxon>
        <taxon>Lachnospiraceae</taxon>
        <taxon>Eisenbergiella</taxon>
    </lineage>
</organism>
<dbReference type="GO" id="GO:0048473">
    <property type="term" value="P:D-methionine transmembrane transport"/>
    <property type="evidence" value="ECO:0007669"/>
    <property type="project" value="TreeGrafter"/>
</dbReference>
<reference evidence="9" key="2">
    <citation type="submission" date="2021-04" db="EMBL/GenBank/DDBJ databases">
        <authorList>
            <person name="Gilroy R."/>
        </authorList>
    </citation>
    <scope>NUCLEOTIDE SEQUENCE</scope>
    <source>
        <strain evidence="9">USAMLcec3-2134</strain>
    </source>
</reference>
<dbReference type="EMBL" id="DWXE01000044">
    <property type="protein sequence ID" value="HJB92211.1"/>
    <property type="molecule type" value="Genomic_DNA"/>
</dbReference>
<feature type="transmembrane region" description="Helical" evidence="7">
    <location>
        <begin position="189"/>
        <end position="208"/>
    </location>
</feature>
<evidence type="ECO:0000313" key="9">
    <source>
        <dbReference type="EMBL" id="HJB92211.1"/>
    </source>
</evidence>
<feature type="transmembrane region" description="Helical" evidence="7">
    <location>
        <begin position="59"/>
        <end position="76"/>
    </location>
</feature>
<comment type="similarity">
    <text evidence="7">Belongs to the binding-protein-dependent transport system permease family.</text>
</comment>
<comment type="subcellular location">
    <subcellularLocation>
        <location evidence="1 7">Cell membrane</location>
        <topology evidence="1 7">Multi-pass membrane protein</topology>
    </subcellularLocation>
</comment>
<dbReference type="PANTHER" id="PTHR30450">
    <property type="entry name" value="ABC TRANSPORTER PERMEASE"/>
    <property type="match status" value="1"/>
</dbReference>
<evidence type="ECO:0000256" key="5">
    <source>
        <dbReference type="ARBA" id="ARBA00022989"/>
    </source>
</evidence>
<keyword evidence="5 7" id="KW-1133">Transmembrane helix</keyword>
<evidence type="ECO:0000256" key="6">
    <source>
        <dbReference type="ARBA" id="ARBA00023136"/>
    </source>
</evidence>
<keyword evidence="4 7" id="KW-0812">Transmembrane</keyword>
<feature type="transmembrane region" description="Helical" evidence="7">
    <location>
        <begin position="26"/>
        <end position="47"/>
    </location>
</feature>
<feature type="transmembrane region" description="Helical" evidence="7">
    <location>
        <begin position="145"/>
        <end position="169"/>
    </location>
</feature>